<evidence type="ECO:0000313" key="2">
    <source>
        <dbReference type="Proteomes" id="UP000280834"/>
    </source>
</evidence>
<name>A0A0R3QS91_9BILA</name>
<gene>
    <name evidence="1" type="ORF">BTMF_LOCUS8627</name>
</gene>
<reference evidence="3" key="1">
    <citation type="submission" date="2017-02" db="UniProtKB">
        <authorList>
            <consortium name="WormBaseParasite"/>
        </authorList>
    </citation>
    <scope>IDENTIFICATION</scope>
</reference>
<protein>
    <submittedName>
        <fullName evidence="1 3">Uncharacterized protein</fullName>
    </submittedName>
</protein>
<keyword evidence="2" id="KW-1185">Reference proteome</keyword>
<dbReference type="Proteomes" id="UP000280834">
    <property type="component" value="Unassembled WGS sequence"/>
</dbReference>
<sequence>MKDEEYHTTFCLKCKNEWVITRSSKVDEWNQYQPLIPIFYLLTSFISGNLH</sequence>
<reference evidence="1 2" key="2">
    <citation type="submission" date="2018-11" db="EMBL/GenBank/DDBJ databases">
        <authorList>
            <consortium name="Pathogen Informatics"/>
        </authorList>
    </citation>
    <scope>NUCLEOTIDE SEQUENCE [LARGE SCALE GENOMIC DNA]</scope>
</reference>
<proteinExistence type="predicted"/>
<organism evidence="3">
    <name type="scientific">Brugia timori</name>
    <dbReference type="NCBI Taxonomy" id="42155"/>
    <lineage>
        <taxon>Eukaryota</taxon>
        <taxon>Metazoa</taxon>
        <taxon>Ecdysozoa</taxon>
        <taxon>Nematoda</taxon>
        <taxon>Chromadorea</taxon>
        <taxon>Rhabditida</taxon>
        <taxon>Spirurina</taxon>
        <taxon>Spiruromorpha</taxon>
        <taxon>Filarioidea</taxon>
        <taxon>Onchocercidae</taxon>
        <taxon>Brugia</taxon>
    </lineage>
</organism>
<accession>A0A0R3QS91</accession>
<evidence type="ECO:0000313" key="3">
    <source>
        <dbReference type="WBParaSite" id="BTMF_0001059301-mRNA-1"/>
    </source>
</evidence>
<dbReference type="AlphaFoldDB" id="A0A0R3QS91"/>
<dbReference type="EMBL" id="UZAG01016514">
    <property type="protein sequence ID" value="VDO28860.1"/>
    <property type="molecule type" value="Genomic_DNA"/>
</dbReference>
<dbReference type="WBParaSite" id="BTMF_0001059301-mRNA-1">
    <property type="protein sequence ID" value="BTMF_0001059301-mRNA-1"/>
    <property type="gene ID" value="BTMF_0001059301"/>
</dbReference>
<evidence type="ECO:0000313" key="1">
    <source>
        <dbReference type="EMBL" id="VDO28860.1"/>
    </source>
</evidence>